<dbReference type="Gene3D" id="1.25.40.10">
    <property type="entry name" value="Tetratricopeptide repeat domain"/>
    <property type="match status" value="1"/>
</dbReference>
<dbReference type="eggNOG" id="ENOG502SZ33">
    <property type="taxonomic scope" value="Eukaryota"/>
</dbReference>
<accession>R8BQ64</accession>
<name>R8BQ64_PHAM7</name>
<sequence>MALQTPAGVKNKEAPKFGWDHDVPETPFWSDLKFTTGRNFLQSYSPDELGGIAADFERLNTAPKEDKLRFLLETLNTSLAAKNADVLIKEDYRLWSKIMVARIACFSELGLVTEQEEAIQTMIDNPQEPGGTNYSALNMMASIREERGEYPEAERLARHVLPWLENLPGLEGQDSPPAMGTRRCIIRCLWKQGKRDGAKKFADETREIIEGMSEKQSKFMKYQDDERGYLAEQLDELEKWDKEQGK</sequence>
<dbReference type="InterPro" id="IPR011990">
    <property type="entry name" value="TPR-like_helical_dom_sf"/>
</dbReference>
<dbReference type="EMBL" id="KB932993">
    <property type="protein sequence ID" value="EOO01496.1"/>
    <property type="molecule type" value="Genomic_DNA"/>
</dbReference>
<dbReference type="Proteomes" id="UP000014074">
    <property type="component" value="Unassembled WGS sequence"/>
</dbReference>
<dbReference type="KEGG" id="tmn:UCRPA7_3093"/>
<evidence type="ECO:0000313" key="1">
    <source>
        <dbReference type="EMBL" id="EOO01496.1"/>
    </source>
</evidence>
<dbReference type="HOGENOM" id="CLU_082205_0_0_1"/>
<dbReference type="RefSeq" id="XP_007913812.1">
    <property type="nucleotide sequence ID" value="XM_007915621.1"/>
</dbReference>
<protein>
    <submittedName>
        <fullName evidence="1">Putative tetratricopeptide tpr repeat protein</fullName>
    </submittedName>
</protein>
<evidence type="ECO:0000313" key="2">
    <source>
        <dbReference type="Proteomes" id="UP000014074"/>
    </source>
</evidence>
<gene>
    <name evidence="1" type="ORF">UCRPA7_3093</name>
</gene>
<organism evidence="1 2">
    <name type="scientific">Phaeoacremonium minimum (strain UCR-PA7)</name>
    <name type="common">Esca disease fungus</name>
    <name type="synonym">Togninia minima</name>
    <dbReference type="NCBI Taxonomy" id="1286976"/>
    <lineage>
        <taxon>Eukaryota</taxon>
        <taxon>Fungi</taxon>
        <taxon>Dikarya</taxon>
        <taxon>Ascomycota</taxon>
        <taxon>Pezizomycotina</taxon>
        <taxon>Sordariomycetes</taxon>
        <taxon>Sordariomycetidae</taxon>
        <taxon>Togniniales</taxon>
        <taxon>Togniniaceae</taxon>
        <taxon>Phaeoacremonium</taxon>
    </lineage>
</organism>
<proteinExistence type="predicted"/>
<keyword evidence="2" id="KW-1185">Reference proteome</keyword>
<dbReference type="GeneID" id="19323409"/>
<dbReference type="AlphaFoldDB" id="R8BQ64"/>
<dbReference type="OrthoDB" id="4473276at2759"/>
<reference evidence="2" key="1">
    <citation type="journal article" date="2013" name="Genome Announc.">
        <title>Draft genome sequence of the ascomycete Phaeoacremonium aleophilum strain UCR-PA7, a causal agent of the esca disease complex in grapevines.</title>
        <authorList>
            <person name="Blanco-Ulate B."/>
            <person name="Rolshausen P."/>
            <person name="Cantu D."/>
        </authorList>
    </citation>
    <scope>NUCLEOTIDE SEQUENCE [LARGE SCALE GENOMIC DNA]</scope>
    <source>
        <strain evidence="2">UCR-PA7</strain>
    </source>
</reference>
<dbReference type="SUPFAM" id="SSF48452">
    <property type="entry name" value="TPR-like"/>
    <property type="match status" value="1"/>
</dbReference>